<dbReference type="InterPro" id="IPR058922">
    <property type="entry name" value="WHD_DRP"/>
</dbReference>
<evidence type="ECO:0000256" key="9">
    <source>
        <dbReference type="ARBA" id="ARBA00022729"/>
    </source>
</evidence>
<dbReference type="KEGG" id="sita:101785707"/>
<evidence type="ECO:0000256" key="14">
    <source>
        <dbReference type="ARBA" id="ARBA00022840"/>
    </source>
</evidence>
<comment type="similarity">
    <text evidence="3">Belongs to the protein kinase superfamily. Ser/Thr protein kinase family.</text>
</comment>
<evidence type="ECO:0000256" key="15">
    <source>
        <dbReference type="ARBA" id="ARBA00022989"/>
    </source>
</evidence>
<keyword evidence="14 21" id="KW-0067">ATP-binding</keyword>
<dbReference type="SUPFAM" id="SSF52540">
    <property type="entry name" value="P-loop containing nucleoside triphosphate hydrolases"/>
    <property type="match status" value="1"/>
</dbReference>
<dbReference type="InterPro" id="IPR008271">
    <property type="entry name" value="Ser/Thr_kinase_AS"/>
</dbReference>
<dbReference type="FunFam" id="3.30.200.20:FF:000015">
    <property type="entry name" value="Somatic embryogenesis receptor kinase 1"/>
    <property type="match status" value="1"/>
</dbReference>
<keyword evidence="8" id="KW-0812">Transmembrane</keyword>
<proteinExistence type="inferred from homology"/>
<dbReference type="Gene3D" id="3.80.10.10">
    <property type="entry name" value="Ribonuclease Inhibitor"/>
    <property type="match status" value="1"/>
</dbReference>
<keyword evidence="10" id="KW-0677">Repeat</keyword>
<dbReference type="Pfam" id="PF23598">
    <property type="entry name" value="LRR_14"/>
    <property type="match status" value="1"/>
</dbReference>
<dbReference type="SMART" id="SM00220">
    <property type="entry name" value="S_TKc"/>
    <property type="match status" value="1"/>
</dbReference>
<feature type="region of interest" description="Disordered" evidence="22">
    <location>
        <begin position="898"/>
        <end position="917"/>
    </location>
</feature>
<feature type="compositionally biased region" description="Polar residues" evidence="22">
    <location>
        <begin position="900"/>
        <end position="914"/>
    </location>
</feature>
<dbReference type="InterPro" id="IPR001245">
    <property type="entry name" value="Ser-Thr/Tyr_kinase_cat_dom"/>
</dbReference>
<keyword evidence="18" id="KW-0325">Glycoprotein</keyword>
<comment type="catalytic activity">
    <reaction evidence="20">
        <text>L-seryl-[protein] + ATP = O-phospho-L-seryl-[protein] + ADP + H(+)</text>
        <dbReference type="Rhea" id="RHEA:17989"/>
        <dbReference type="Rhea" id="RHEA-COMP:9863"/>
        <dbReference type="Rhea" id="RHEA-COMP:11604"/>
        <dbReference type="ChEBI" id="CHEBI:15378"/>
        <dbReference type="ChEBI" id="CHEBI:29999"/>
        <dbReference type="ChEBI" id="CHEBI:30616"/>
        <dbReference type="ChEBI" id="CHEBI:83421"/>
        <dbReference type="ChEBI" id="CHEBI:456216"/>
        <dbReference type="EC" id="2.7.11.1"/>
    </reaction>
</comment>
<evidence type="ECO:0000256" key="19">
    <source>
        <dbReference type="ARBA" id="ARBA00047899"/>
    </source>
</evidence>
<protein>
    <recommendedName>
        <fullName evidence="4">non-specific serine/threonine protein kinase</fullName>
        <ecNumber evidence="4">2.7.11.1</ecNumber>
    </recommendedName>
</protein>
<dbReference type="PANTHER" id="PTHR48006">
    <property type="entry name" value="LEUCINE-RICH REPEAT-CONTAINING PROTEIN DDB_G0281931-RELATED"/>
    <property type="match status" value="1"/>
</dbReference>
<dbReference type="Pfam" id="PF23559">
    <property type="entry name" value="WHD_DRP"/>
    <property type="match status" value="1"/>
</dbReference>
<dbReference type="InterPro" id="IPR051824">
    <property type="entry name" value="LRR_Rcpt-Like_S/T_Kinase"/>
</dbReference>
<evidence type="ECO:0000256" key="18">
    <source>
        <dbReference type="ARBA" id="ARBA00023180"/>
    </source>
</evidence>
<reference evidence="24" key="2">
    <citation type="submission" date="2015-07" db="EMBL/GenBank/DDBJ databases">
        <authorList>
            <person name="Noorani M."/>
        </authorList>
    </citation>
    <scope>NUCLEOTIDE SEQUENCE</scope>
    <source>
        <strain evidence="24">Yugu1</strain>
    </source>
</reference>
<evidence type="ECO:0000256" key="22">
    <source>
        <dbReference type="SAM" id="MobiDB-lite"/>
    </source>
</evidence>
<dbReference type="InterPro" id="IPR002182">
    <property type="entry name" value="NB-ARC"/>
</dbReference>
<dbReference type="PANTHER" id="PTHR48006:SF62">
    <property type="entry name" value="LEUCINE-RICH REPEAT TRANSMEMBRANE PROTEIN KINASE"/>
    <property type="match status" value="1"/>
</dbReference>
<evidence type="ECO:0000256" key="21">
    <source>
        <dbReference type="PROSITE-ProRule" id="PRU10141"/>
    </source>
</evidence>
<dbReference type="FunFam" id="1.10.510.10:FF:000016">
    <property type="entry name" value="Somatic embryogenesis receptor-like kinase 1"/>
    <property type="match status" value="1"/>
</dbReference>
<evidence type="ECO:0000313" key="24">
    <source>
        <dbReference type="EMBL" id="RCV11325.1"/>
    </source>
</evidence>
<evidence type="ECO:0000256" key="11">
    <source>
        <dbReference type="ARBA" id="ARBA00022741"/>
    </source>
</evidence>
<sequence>MATASADIDRLQRRLASGGHGRQLPSNILADLSRVTRALYRLQGVLTTAEKQPFEASREPRLRKIKQNVYDVEDLLDELEDSRSSGRKFAGASDLWSQAVFFFSYDRSVLHCRMVKRMKRIRKSLDKASEDSLFSLLHHRADGDKTSDQDVFDETAIIGRDNDKENLRALVLSNSEENFSIIPIVGVGGLGKTVLAQLIFSDKDVRYHFDLHVWINLNMSYDFNSIASAIVSEANRAEEGTSQVKEEIEDNPQILMNCLREVLHGKRCLIVFDSLWTTDEGELLHLKKMLQGAENTKIIVTTSSKNVAKLMHTIQPYKLGPLSEENCWTIFSQRVFCGGGNSDLTRMGKQIVNRCEGIPAVAHCLGSLVRDKGMSVWKDEKQDLWKLERQFPFQVNLFSSIKQIYYSMPSALKSCLNHLSMFPKGSDIRTENLIKQWAALGILGSTHGSLPVYSQGKKYIQELLSVFFLEEPNKSSGRGLNYASASKVLNMHNLVHEFARYVTSHDLFIMDGERKNNDIMEICTSRYAILTRCHDESKIRKVFLTSVRAICLKDCMGAKLIENILSSLKHLQVLDLSRCSFLEIPSSIYQLTHLRYIDVSNSAIQALPDQMSFLQNLEALDLSETCVQVLPEFVGTFQKLKYLNLEGCRKLHHLPSKLDIKSLQHLNLSCCPAALQLLESISGFQELRFLDISSCTELQTLPESLSRLTNLEELILSKCTRLKKLPESFGELCFLQFLNVSNCCDLEELPTSLGRLASLEILILSGCSRIQNLPQSFTDIVFLRILDLAGCVDLHMNLGMIPNNNLENLNLDGCRKIYAEPGWTVNFPKLHPKSLQTCDEQIQRLITESQVCPSHNEVEISEELNLPVHDKSEEAMASQSWEHTGNFECTTKEIFKDSSARTSHNVPQHHTTPTDIDIAAGPADRAAAAGDLQPEAVVGAGGGGTRTGPARAASVPRRHHRRSSQLHEPHGYHTGGARQPQKLQSAGSNYSSTGEFCFACWPRRKLQKHFSDVPGKEDPEVHLGQLKKFSLRELRVATDNFSSKNVLGRGGFGKVYKGRLADGSLVAIKRQKEQRTPGAGELQFQAEVDVLSTVVHRNILHLHGFCMTPKERLLVYPYMVNGSVASRLKERPGSEPPLDWQTRRRIALGSARGLSYLHDNCDPKIIHGDVKAANILLNEDFEAVVGDFGLARLVDYKDADVNTAVSGTIGHIAPEYLSKGKASEKTDVFGYGITLLELITGERAFDRARFAKGEDAMLLGRVKGLIKEKKLDLIPDPDLGNNYYEVEVESLVQIALLCTQRDPIERPKMSEVVTMLESGGGLVERWEEWLKVADDQDVEIGPHRTAELFVGLSFTTLNAVELSGPR</sequence>
<dbReference type="InterPro" id="IPR003591">
    <property type="entry name" value="Leu-rich_rpt_typical-subtyp"/>
</dbReference>
<dbReference type="PROSITE" id="PS00108">
    <property type="entry name" value="PROTEIN_KINASE_ST"/>
    <property type="match status" value="1"/>
</dbReference>
<name>A0A368PZZ7_SETIT</name>
<dbReference type="Gene3D" id="1.10.510.10">
    <property type="entry name" value="Transferase(Phosphotransferase) domain 1"/>
    <property type="match status" value="1"/>
</dbReference>
<keyword evidence="17" id="KW-0675">Receptor</keyword>
<evidence type="ECO:0000256" key="20">
    <source>
        <dbReference type="ARBA" id="ARBA00048679"/>
    </source>
</evidence>
<keyword evidence="12" id="KW-0418">Kinase</keyword>
<dbReference type="Gene3D" id="3.30.200.20">
    <property type="entry name" value="Phosphorylase Kinase, domain 1"/>
    <property type="match status" value="1"/>
</dbReference>
<evidence type="ECO:0000256" key="17">
    <source>
        <dbReference type="ARBA" id="ARBA00023170"/>
    </source>
</evidence>
<keyword evidence="16" id="KW-0472">Membrane</keyword>
<keyword evidence="15" id="KW-1133">Transmembrane helix</keyword>
<dbReference type="InterPro" id="IPR036388">
    <property type="entry name" value="WH-like_DNA-bd_sf"/>
</dbReference>
<feature type="binding site" evidence="21">
    <location>
        <position position="1069"/>
    </location>
    <ligand>
        <name>ATP</name>
        <dbReference type="ChEBI" id="CHEBI:30616"/>
    </ligand>
</feature>
<dbReference type="SMART" id="SM00369">
    <property type="entry name" value="LRR_TYP"/>
    <property type="match status" value="4"/>
</dbReference>
<dbReference type="GO" id="GO:0004674">
    <property type="term" value="F:protein serine/threonine kinase activity"/>
    <property type="evidence" value="ECO:0007669"/>
    <property type="project" value="UniProtKB-KW"/>
</dbReference>
<dbReference type="Gene3D" id="1.10.10.10">
    <property type="entry name" value="Winged helix-like DNA-binding domain superfamily/Winged helix DNA-binding domain"/>
    <property type="match status" value="1"/>
</dbReference>
<evidence type="ECO:0000256" key="8">
    <source>
        <dbReference type="ARBA" id="ARBA00022692"/>
    </source>
</evidence>
<organism evidence="24">
    <name type="scientific">Setaria italica</name>
    <name type="common">Foxtail millet</name>
    <name type="synonym">Panicum italicum</name>
    <dbReference type="NCBI Taxonomy" id="4555"/>
    <lineage>
        <taxon>Eukaryota</taxon>
        <taxon>Viridiplantae</taxon>
        <taxon>Streptophyta</taxon>
        <taxon>Embryophyta</taxon>
        <taxon>Tracheophyta</taxon>
        <taxon>Spermatophyta</taxon>
        <taxon>Magnoliopsida</taxon>
        <taxon>Liliopsida</taxon>
        <taxon>Poales</taxon>
        <taxon>Poaceae</taxon>
        <taxon>PACMAD clade</taxon>
        <taxon>Panicoideae</taxon>
        <taxon>Panicodae</taxon>
        <taxon>Paniceae</taxon>
        <taxon>Cenchrinae</taxon>
        <taxon>Setaria</taxon>
    </lineage>
</organism>
<evidence type="ECO:0000256" key="12">
    <source>
        <dbReference type="ARBA" id="ARBA00022777"/>
    </source>
</evidence>
<comment type="subcellular location">
    <subcellularLocation>
        <location evidence="1">Cell membrane</location>
        <topology evidence="1">Single-pass membrane protein</topology>
    </subcellularLocation>
</comment>
<dbReference type="SUPFAM" id="SSF52058">
    <property type="entry name" value="L domain-like"/>
    <property type="match status" value="1"/>
</dbReference>
<dbReference type="EMBL" id="CM003529">
    <property type="protein sequence ID" value="RCV11325.1"/>
    <property type="molecule type" value="Genomic_DNA"/>
</dbReference>
<dbReference type="InterPro" id="IPR032675">
    <property type="entry name" value="LRR_dom_sf"/>
</dbReference>
<dbReference type="InterPro" id="IPR055414">
    <property type="entry name" value="LRR_R13L4/SHOC2-like"/>
</dbReference>
<keyword evidence="7" id="KW-0808">Transferase</keyword>
<dbReference type="InterPro" id="IPR011009">
    <property type="entry name" value="Kinase-like_dom_sf"/>
</dbReference>
<dbReference type="GO" id="GO:0043531">
    <property type="term" value="F:ADP binding"/>
    <property type="evidence" value="ECO:0007669"/>
    <property type="project" value="InterPro"/>
</dbReference>
<evidence type="ECO:0000256" key="1">
    <source>
        <dbReference type="ARBA" id="ARBA00004162"/>
    </source>
</evidence>
<keyword evidence="6" id="KW-0433">Leucine-rich repeat</keyword>
<dbReference type="InterPro" id="IPR042197">
    <property type="entry name" value="Apaf_helical"/>
</dbReference>
<gene>
    <name evidence="24" type="ORF">SETIT_2G176500v2</name>
</gene>
<dbReference type="InterPro" id="IPR027417">
    <property type="entry name" value="P-loop_NTPase"/>
</dbReference>
<evidence type="ECO:0000256" key="6">
    <source>
        <dbReference type="ARBA" id="ARBA00022614"/>
    </source>
</evidence>
<feature type="region of interest" description="Disordered" evidence="22">
    <location>
        <begin position="939"/>
        <end position="988"/>
    </location>
</feature>
<keyword evidence="9" id="KW-0732">Signal</keyword>
<dbReference type="GO" id="GO:0005886">
    <property type="term" value="C:plasma membrane"/>
    <property type="evidence" value="ECO:0007669"/>
    <property type="project" value="UniProtKB-SubCell"/>
</dbReference>
<dbReference type="InterPro" id="IPR000719">
    <property type="entry name" value="Prot_kinase_dom"/>
</dbReference>
<feature type="domain" description="Protein kinase" evidence="23">
    <location>
        <begin position="1041"/>
        <end position="1330"/>
    </location>
</feature>
<dbReference type="Pfam" id="PF00931">
    <property type="entry name" value="NB-ARC"/>
    <property type="match status" value="1"/>
</dbReference>
<evidence type="ECO:0000256" key="13">
    <source>
        <dbReference type="ARBA" id="ARBA00022821"/>
    </source>
</evidence>
<dbReference type="InterPro" id="IPR017441">
    <property type="entry name" value="Protein_kinase_ATP_BS"/>
</dbReference>
<dbReference type="Gene3D" id="1.10.8.430">
    <property type="entry name" value="Helical domain of apoptotic protease-activating factors"/>
    <property type="match status" value="1"/>
</dbReference>
<reference evidence="24" key="1">
    <citation type="journal article" date="2012" name="Nat. Biotechnol.">
        <title>Reference genome sequence of the model plant Setaria.</title>
        <authorList>
            <person name="Bennetzen J.L."/>
            <person name="Schmutz J."/>
            <person name="Wang H."/>
            <person name="Percifield R."/>
            <person name="Hawkins J."/>
            <person name="Pontaroli A.C."/>
            <person name="Estep M."/>
            <person name="Feng L."/>
            <person name="Vaughn J.N."/>
            <person name="Grimwood J."/>
            <person name="Jenkins J."/>
            <person name="Barry K."/>
            <person name="Lindquist E."/>
            <person name="Hellsten U."/>
            <person name="Deshpande S."/>
            <person name="Wang X."/>
            <person name="Wu X."/>
            <person name="Mitros T."/>
            <person name="Triplett J."/>
            <person name="Yang X."/>
            <person name="Ye C.Y."/>
            <person name="Mauro-Herrera M."/>
            <person name="Wang L."/>
            <person name="Li P."/>
            <person name="Sharma M."/>
            <person name="Sharma R."/>
            <person name="Ronald P.C."/>
            <person name="Panaud O."/>
            <person name="Kellogg E.A."/>
            <person name="Brutnell T.P."/>
            <person name="Doust A.N."/>
            <person name="Tuskan G.A."/>
            <person name="Rokhsar D."/>
            <person name="Devos K.M."/>
        </authorList>
    </citation>
    <scope>NUCLEOTIDE SEQUENCE [LARGE SCALE GENOMIC DNA]</scope>
    <source>
        <strain evidence="24">Yugu1</strain>
    </source>
</reference>
<evidence type="ECO:0000256" key="5">
    <source>
        <dbReference type="ARBA" id="ARBA00022527"/>
    </source>
</evidence>
<dbReference type="PROSITE" id="PS50011">
    <property type="entry name" value="PROTEIN_KINASE_DOM"/>
    <property type="match status" value="1"/>
</dbReference>
<dbReference type="OrthoDB" id="691996at2759"/>
<keyword evidence="13" id="KW-0611">Plant defense</keyword>
<dbReference type="EC" id="2.7.11.1" evidence="4"/>
<dbReference type="PROSITE" id="PS00107">
    <property type="entry name" value="PROTEIN_KINASE_ATP"/>
    <property type="match status" value="1"/>
</dbReference>
<dbReference type="Gene3D" id="3.40.50.300">
    <property type="entry name" value="P-loop containing nucleotide triphosphate hydrolases"/>
    <property type="match status" value="1"/>
</dbReference>
<accession>A0A368PZZ7</accession>
<comment type="similarity">
    <text evidence="2">Belongs to the protein kinase superfamily. TKL Ser/Thr protein kinase family. ROCO subfamily.</text>
</comment>
<evidence type="ECO:0000256" key="10">
    <source>
        <dbReference type="ARBA" id="ARBA00022737"/>
    </source>
</evidence>
<evidence type="ECO:0000256" key="7">
    <source>
        <dbReference type="ARBA" id="ARBA00022679"/>
    </source>
</evidence>
<evidence type="ECO:0000256" key="4">
    <source>
        <dbReference type="ARBA" id="ARBA00012513"/>
    </source>
</evidence>
<dbReference type="GO" id="GO:0006952">
    <property type="term" value="P:defense response"/>
    <property type="evidence" value="ECO:0007669"/>
    <property type="project" value="UniProtKB-KW"/>
</dbReference>
<evidence type="ECO:0000259" key="23">
    <source>
        <dbReference type="PROSITE" id="PS50011"/>
    </source>
</evidence>
<dbReference type="SMR" id="A0A368PZZ7"/>
<keyword evidence="5" id="KW-0723">Serine/threonine-protein kinase</keyword>
<comment type="catalytic activity">
    <reaction evidence="19">
        <text>L-threonyl-[protein] + ATP = O-phospho-L-threonyl-[protein] + ADP + H(+)</text>
        <dbReference type="Rhea" id="RHEA:46608"/>
        <dbReference type="Rhea" id="RHEA-COMP:11060"/>
        <dbReference type="Rhea" id="RHEA-COMP:11605"/>
        <dbReference type="ChEBI" id="CHEBI:15378"/>
        <dbReference type="ChEBI" id="CHEBI:30013"/>
        <dbReference type="ChEBI" id="CHEBI:30616"/>
        <dbReference type="ChEBI" id="CHEBI:61977"/>
        <dbReference type="ChEBI" id="CHEBI:456216"/>
        <dbReference type="EC" id="2.7.11.1"/>
    </reaction>
</comment>
<evidence type="ECO:0000256" key="2">
    <source>
        <dbReference type="ARBA" id="ARBA00008171"/>
    </source>
</evidence>
<evidence type="ECO:0000256" key="3">
    <source>
        <dbReference type="ARBA" id="ARBA00008684"/>
    </source>
</evidence>
<dbReference type="Pfam" id="PF07714">
    <property type="entry name" value="PK_Tyr_Ser-Thr"/>
    <property type="match status" value="1"/>
</dbReference>
<dbReference type="STRING" id="4555.A0A368PZZ7"/>
<keyword evidence="11 21" id="KW-0547">Nucleotide-binding</keyword>
<dbReference type="PRINTS" id="PR00364">
    <property type="entry name" value="DISEASERSIST"/>
</dbReference>
<dbReference type="GO" id="GO:0005524">
    <property type="term" value="F:ATP binding"/>
    <property type="evidence" value="ECO:0007669"/>
    <property type="project" value="UniProtKB-UniRule"/>
</dbReference>
<dbReference type="SUPFAM" id="SSF56112">
    <property type="entry name" value="Protein kinase-like (PK-like)"/>
    <property type="match status" value="1"/>
</dbReference>
<dbReference type="GO" id="GO:0009742">
    <property type="term" value="P:brassinosteroid mediated signaling pathway"/>
    <property type="evidence" value="ECO:0007669"/>
    <property type="project" value="UniProtKB-ARBA"/>
</dbReference>
<evidence type="ECO:0000256" key="16">
    <source>
        <dbReference type="ARBA" id="ARBA00023136"/>
    </source>
</evidence>